<evidence type="ECO:0000313" key="3">
    <source>
        <dbReference type="Proteomes" id="UP000275076"/>
    </source>
</evidence>
<keyword evidence="1" id="KW-0812">Transmembrane</keyword>
<feature type="transmembrane region" description="Helical" evidence="1">
    <location>
        <begin position="68"/>
        <end position="93"/>
    </location>
</feature>
<dbReference type="Proteomes" id="UP000275076">
    <property type="component" value="Unassembled WGS sequence"/>
</dbReference>
<keyword evidence="1" id="KW-1133">Transmembrane helix</keyword>
<dbReference type="RefSeq" id="WP_125558587.1">
    <property type="nucleotide sequence ID" value="NZ_RBVX01000024.1"/>
</dbReference>
<feature type="transmembrane region" description="Helical" evidence="1">
    <location>
        <begin position="36"/>
        <end position="56"/>
    </location>
</feature>
<protein>
    <submittedName>
        <fullName evidence="2">Uncharacterized protein</fullName>
    </submittedName>
</protein>
<comment type="caution">
    <text evidence="2">The sequence shown here is derived from an EMBL/GenBank/DDBJ whole genome shotgun (WGS) entry which is preliminary data.</text>
</comment>
<reference evidence="2 3" key="1">
    <citation type="submission" date="2018-10" db="EMBL/GenBank/DDBJ databases">
        <title>Draft genome sequence of Bacillus salarius IM0101, isolated from a hypersaline soil in Inner Mongolia, China.</title>
        <authorList>
            <person name="Yamprayoonswat W."/>
            <person name="Boonvisut S."/>
            <person name="Jumpathong W."/>
            <person name="Sittihan S."/>
            <person name="Ruangsuj P."/>
            <person name="Wanthongcharoen S."/>
            <person name="Thongpramul N."/>
            <person name="Pimmason S."/>
            <person name="Yu B."/>
            <person name="Yasawong M."/>
        </authorList>
    </citation>
    <scope>NUCLEOTIDE SEQUENCE [LARGE SCALE GENOMIC DNA]</scope>
    <source>
        <strain evidence="2 3">IM0101</strain>
    </source>
</reference>
<gene>
    <name evidence="2" type="ORF">D7Z54_20730</name>
</gene>
<evidence type="ECO:0000313" key="2">
    <source>
        <dbReference type="EMBL" id="RSL31466.1"/>
    </source>
</evidence>
<dbReference type="EMBL" id="RBVX01000024">
    <property type="protein sequence ID" value="RSL31466.1"/>
    <property type="molecule type" value="Genomic_DNA"/>
</dbReference>
<feature type="transmembrane region" description="Helical" evidence="1">
    <location>
        <begin position="12"/>
        <end position="30"/>
    </location>
</feature>
<keyword evidence="1" id="KW-0472">Membrane</keyword>
<name>A0A428MZE6_9BACI</name>
<proteinExistence type="predicted"/>
<sequence>MTLSALAKFISGGFEALLAIPFIGGSIVFFTGYSALGIALVLHIITLLLTFVYRTAKTPSIIGIITSLIAGIPVIGWIMHTITAILLIVSAFADSRRG</sequence>
<keyword evidence="3" id="KW-1185">Reference proteome</keyword>
<dbReference type="OrthoDB" id="1925744at2"/>
<accession>A0A428MZE6</accession>
<dbReference type="AlphaFoldDB" id="A0A428MZE6"/>
<evidence type="ECO:0000256" key="1">
    <source>
        <dbReference type="SAM" id="Phobius"/>
    </source>
</evidence>
<organism evidence="2 3">
    <name type="scientific">Salibacterium salarium</name>
    <dbReference type="NCBI Taxonomy" id="284579"/>
    <lineage>
        <taxon>Bacteria</taxon>
        <taxon>Bacillati</taxon>
        <taxon>Bacillota</taxon>
        <taxon>Bacilli</taxon>
        <taxon>Bacillales</taxon>
        <taxon>Bacillaceae</taxon>
    </lineage>
</organism>